<dbReference type="Proteomes" id="UP000823388">
    <property type="component" value="Chromosome 1K"/>
</dbReference>
<dbReference type="PANTHER" id="PTHR46087:SF9">
    <property type="entry name" value="ARM REPEAT SUPERFAMILY PROTEIN"/>
    <property type="match status" value="1"/>
</dbReference>
<comment type="caution">
    <text evidence="1">The sequence shown here is derived from an EMBL/GenBank/DDBJ whole genome shotgun (WGS) entry which is preliminary data.</text>
</comment>
<sequence>MSMGVVSREVVPACEKLCFICPSLRTRSRHPVKRYKKLLAEIFPRIPDEAPNDRKIGKLCEYISKNPMRVPRITIYLEQKCYKEMRAERYGLVKVVMAIYRKVICSCQEQLPLFANSFLTIVETLLEQNRNDDLRKIACQTLFDFINNQVDSTYMFNLENQIPKLCHLAQEMGEKEKIRILHAAGLQALSSMIWFMGEHSHISAELDNVVSAVMENYESPYANSDNDDTPVEDKRVQWVNEVLKSEGHEPLASTILTRVPSWKDIRTIHGGLSLTIEESESPNFWSGICLHNLARISREATTVRRVLEAIFRYFDNNNLWSSSKGLALCVLLDMQIVMDKFGQNAHILLSMLVKHLEHKNVLKQPDMIVDIIEVTSRLAEHSKSQSSTALMAAISDIVRHMAKSMQSLASDAGPGDNMIKWSNGHGKAVDECLVQLSRKVGDAGPILDTLAVVLENISSSTIVARSTISAAYRTAQIVASLPNLTHQSKAFPEALFHQLLLAMVYPDCETHLGAHRIFSVVLVPSSVSPCSFSVTSHTSKIDLRRTLSRTTSVFSSSAALFGKLKRDMLSFRESPLLDNTKLMPISENADEISTNGTNDAKLFKSQTIQRMASTKDILSPSSTDTSISNVPTQKKDAVTLMLSVRQANLLLSSLWTQALSPENIPRNYEAISHTYSLMLLFSGDKGSCIEVLVGSFQLAFSLRSVSLQAGFLPPSRRRSLFTLATSMLVFFSKAFNIPSLIPVVKHVLTKTTVDPFLHLVEDSRLQALDSAAEPCYGSKQDDDLALKSLSNIDMNEEQSKETSVSNILNSLEELSEPELSTIRKQLLEEFSADDICSLGETHSKSQSQNGKLPQKSMEVIPLGFVFEDDTLVEPSDSLAELQSRDQPDSSLLDVNQLLDSVSETTRHVRRLSASTNHDLPFKDVANQCEALLIGKQQKLSVCMSVSQKEDGETSMEKLESSPEDPQADRFLCTADGQWDSNFCKLPVLSPYDQFLATSGR</sequence>
<evidence type="ECO:0000313" key="2">
    <source>
        <dbReference type="Proteomes" id="UP000823388"/>
    </source>
</evidence>
<proteinExistence type="predicted"/>
<dbReference type="AlphaFoldDB" id="A0A8T0XKP6"/>
<dbReference type="SUPFAM" id="SSF48371">
    <property type="entry name" value="ARM repeat"/>
    <property type="match status" value="1"/>
</dbReference>
<protein>
    <recommendedName>
        <fullName evidence="3">ARM repeat superfamily protein</fullName>
    </recommendedName>
</protein>
<evidence type="ECO:0008006" key="3">
    <source>
        <dbReference type="Google" id="ProtNLM"/>
    </source>
</evidence>
<dbReference type="InterPro" id="IPR049152">
    <property type="entry name" value="EFR3-like_ARM"/>
</dbReference>
<name>A0A8T0XKP6_PANVG</name>
<keyword evidence="2" id="KW-1185">Reference proteome</keyword>
<dbReference type="InterPro" id="IPR055296">
    <property type="entry name" value="SRL2-like"/>
</dbReference>
<dbReference type="InterPro" id="IPR016024">
    <property type="entry name" value="ARM-type_fold"/>
</dbReference>
<dbReference type="PANTHER" id="PTHR46087">
    <property type="entry name" value="PUTATIVE, EXPRESSED-RELATED"/>
    <property type="match status" value="1"/>
</dbReference>
<dbReference type="EMBL" id="CM029037">
    <property type="protein sequence ID" value="KAG2662011.1"/>
    <property type="molecule type" value="Genomic_DNA"/>
</dbReference>
<dbReference type="OrthoDB" id="19232at2759"/>
<reference evidence="1" key="1">
    <citation type="submission" date="2020-05" db="EMBL/GenBank/DDBJ databases">
        <title>WGS assembly of Panicum virgatum.</title>
        <authorList>
            <person name="Lovell J.T."/>
            <person name="Jenkins J."/>
            <person name="Shu S."/>
            <person name="Juenger T.E."/>
            <person name="Schmutz J."/>
        </authorList>
    </citation>
    <scope>NUCLEOTIDE SEQUENCE</scope>
    <source>
        <strain evidence="1">AP13</strain>
    </source>
</reference>
<gene>
    <name evidence="1" type="ORF">PVAP13_1KG514800</name>
</gene>
<dbReference type="Pfam" id="PF21052">
    <property type="entry name" value="EFR3_ARM"/>
    <property type="match status" value="1"/>
</dbReference>
<evidence type="ECO:0000313" key="1">
    <source>
        <dbReference type="EMBL" id="KAG2662011.1"/>
    </source>
</evidence>
<organism evidence="1 2">
    <name type="scientific">Panicum virgatum</name>
    <name type="common">Blackwell switchgrass</name>
    <dbReference type="NCBI Taxonomy" id="38727"/>
    <lineage>
        <taxon>Eukaryota</taxon>
        <taxon>Viridiplantae</taxon>
        <taxon>Streptophyta</taxon>
        <taxon>Embryophyta</taxon>
        <taxon>Tracheophyta</taxon>
        <taxon>Spermatophyta</taxon>
        <taxon>Magnoliopsida</taxon>
        <taxon>Liliopsida</taxon>
        <taxon>Poales</taxon>
        <taxon>Poaceae</taxon>
        <taxon>PACMAD clade</taxon>
        <taxon>Panicoideae</taxon>
        <taxon>Panicodae</taxon>
        <taxon>Paniceae</taxon>
        <taxon>Panicinae</taxon>
        <taxon>Panicum</taxon>
        <taxon>Panicum sect. Hiantes</taxon>
    </lineage>
</organism>
<accession>A0A8T0XKP6</accession>